<reference evidence="6 7" key="1">
    <citation type="journal article" date="2024" name="Fungal Genet. Biol.">
        <title>The porcine skin microbiome exhibits broad fungal antagonism.</title>
        <authorList>
            <person name="De La Cruz K.F."/>
            <person name="Townsend E.C."/>
            <person name="Alex Cheong J.Z."/>
            <person name="Salamzade R."/>
            <person name="Liu A."/>
            <person name="Sandstrom S."/>
            <person name="Davila E."/>
            <person name="Huang L."/>
            <person name="Xu K.H."/>
            <person name="Wu S.Y."/>
            <person name="Meudt J.J."/>
            <person name="Shanmuganayagam D."/>
            <person name="Gibson A.L.F."/>
            <person name="Kalan L.R."/>
        </authorList>
    </citation>
    <scope>NUCLEOTIDE SEQUENCE [LARGE SCALE GENOMIC DNA]</scope>
    <source>
        <strain evidence="6 7">LK2625</strain>
    </source>
</reference>
<feature type="domain" description="Carrier" evidence="5">
    <location>
        <begin position="3480"/>
        <end position="3554"/>
    </location>
</feature>
<dbReference type="InterPro" id="IPR010071">
    <property type="entry name" value="AA_adenyl_dom"/>
</dbReference>
<dbReference type="PROSITE" id="PS00012">
    <property type="entry name" value="PHOSPHOPANTETHEINE"/>
    <property type="match status" value="2"/>
</dbReference>
<dbReference type="Gene3D" id="3.30.559.30">
    <property type="entry name" value="Nonribosomal peptide synthetase, condensation domain"/>
    <property type="match status" value="5"/>
</dbReference>
<dbReference type="SUPFAM" id="SSF56801">
    <property type="entry name" value="Acetyl-CoA synthetase-like"/>
    <property type="match status" value="3"/>
</dbReference>
<feature type="domain" description="Carrier" evidence="5">
    <location>
        <begin position="2468"/>
        <end position="2543"/>
    </location>
</feature>
<dbReference type="PANTHER" id="PTHR45527">
    <property type="entry name" value="NONRIBOSOMAL PEPTIDE SYNTHETASE"/>
    <property type="match status" value="1"/>
</dbReference>
<dbReference type="NCBIfam" id="NF003417">
    <property type="entry name" value="PRK04813.1"/>
    <property type="match status" value="3"/>
</dbReference>
<evidence type="ECO:0000256" key="2">
    <source>
        <dbReference type="ARBA" id="ARBA00022450"/>
    </source>
</evidence>
<dbReference type="RefSeq" id="WP_368630071.1">
    <property type="nucleotide sequence ID" value="NZ_JAYWLU010000021.1"/>
</dbReference>
<dbReference type="InterPro" id="IPR045851">
    <property type="entry name" value="AMP-bd_C_sf"/>
</dbReference>
<protein>
    <submittedName>
        <fullName evidence="6">Amino acid adenylation domain-containing protein</fullName>
    </submittedName>
</protein>
<gene>
    <name evidence="6" type="ORF">VVR66_14895</name>
</gene>
<keyword evidence="3" id="KW-0597">Phosphoprotein</keyword>
<comment type="cofactor">
    <cofactor evidence="1">
        <name>pantetheine 4'-phosphate</name>
        <dbReference type="ChEBI" id="CHEBI:47942"/>
    </cofactor>
</comment>
<dbReference type="Pfam" id="PF00501">
    <property type="entry name" value="AMP-binding"/>
    <property type="match status" value="3"/>
</dbReference>
<dbReference type="InterPro" id="IPR025110">
    <property type="entry name" value="AMP-bd_C"/>
</dbReference>
<sequence>MINAEGTTTLPEAVRLALQNKLTGGSISAAPSDALTDRAPLTPAQERMLVEHEINPDSTAYNVVHAVRLDGHLDLDALRSACRTAFGRRPALLATVSKDEAGRPVQSIGDAPEDPLEVVTDSDVETVLRGAADHVYDLSAGPLAHVWLVAESPTSHVLIIGMHHIVTDGWSIGLFLDDLREFYGQVVNGASPADDSDNYLDAVRDMINRPKQKRAQTARNYWREALEGLRPLELPRHADATARSGRGEAIRTMIGADTRHRLGKVAAETGTTPFMVLAAATTIHLGRLAGTSDVTVLTAVGARTTREQDRTVGMFVDTVPLRIQFHEDESLRSFLSRVRATVLGAQAHTQLPFQEIVADASRSGIEAASLAAASVNLGPHADERMTWTDDLTATVVPSPVSGASTELGYHFSLAEDSGELVLVYATDQFTKSTVRSWAEDFHALLERLLRSPDSALADVDGLAPANRDKVTREFPTAGGQVESKSFFEALSAVAKTVPDVTALEGDEESLTYAETVVAADTIGRALAARGVHRGDVVATRLPRGVSRTLAFLGCARIGALYMPLDVKHPPARLDSLISQARPVLLIGDDGTSDATVTELRSHQSAPGTDPVTPSAAEPLYLIFTSGSTGEPKGVIVTNSGTCQLAEGMGSRFDVQPGDRWLQFAPIAFDASMAELLTTLLRGATAVFTDTTALMPGNDLCDTLRRRAISHVILPPTALNVMDPSEIAETVSIMVAGEPCPPSLIARWGHGRRLVNGYGPTEGTVCSSLSSSPLDDGSIRGGSVSIGAPMPQVEIRIVDDLLRPVPLGVRGEICFAGPSMAWGYLGRSGETASRFVANPWGPPGSRMYRTGDLGSWRTDGTLDCYGRIDTQVKVRGHRIELGEVERALEGHPDVEQAVATVHTDPQGHRRLIGYVVGTPDTAGVRAAVRETLPSYMVPALVMEIDRLPLTSNGKIDRGALPTPGHSRPETNDSVALTSQETAVEQTLARSWSEVLGVDEIKPEDNFFELGGDSILALQAVAVAKRSGVDIAPAQLMRAESLSELAALAAPHRTHSAQDVPKATHGPAFPAAPVQQWFFENLTESIDRFHQAKLLQIAPTSPARMREILCGLTKRHAALRTRYFRSGGSYIGVADDDAFDDSGIVVMRGDDPDLVTASLANAESGFDPGKGQLLHAVHIQGMNQHHDGLFLCVHHLAVDAVSWRTIVSELSEDLAGTGQVTRESAPRVEFADWAHAYATWAPGAAAEQADYWDRVHQAIASRNDLSAVSSESPNYVAESRNSRDTLTATETEALVEAARRLHATQEELLLAAVTAAMHRRSDADAAAFMMETHGRQPEASDLDVSQTIGWFTAQYPLLIPAGPDLNQQLERVQEALAAVPTSGLGHGAALQHASSQLTPLAVERCIGFNFLGRIGAVDANDTMTELAHRSEPRAAEEARIHLLEINAWIADEALSVEWTFPDGAKNEETIELLMADVMGELRRFGQPQRFPLTGRTDDELKGVLDRYPDAIDLYPLAPNQLGMVFHSLQADATTSDVYLGRFQARIRRVNDPQQLVEAWRHLVRRHDILRTAFTLTGGEQPLQVVLPHADLDIQITDARGHDSLETVIDDIEAARLRVGMDLERAPLLTVDLVRTGEDTWTMMWRIHHAINDGWSFTSLLDELLTLCSCAEASEMTELEQRLPERPRYRDYIQWLARQDTAEAIRHWAQPISRLSEPTPLPFGAVADRDARAAEFMDWSMPASIGTRLRARARHERVTLGTVINAAWAVLLGRYANVATVCFGTAVSGRPTDLPGAEAMIGPFMNIVPTTISTDGEGDVWTWMKALQEEQLSGQHAHHAPLPLVQRSVGWGGNLFDSIVVFENYPTSDVPHSGVQIDEVSGHEQTNYALMLSVDAGADVHLQIGFDPEIFHATEIEQLREAFDEVVTRIVNDPETPVSELIATSVMEPGLIGADAPAHSVGGLAHFVEGFAIRNPDAPAVIGRGTTWDYRELSHVVRYLVGLLSDAGIERGDLVGVHLDRDDARVVAAYTAIGALGAAFVPLDPVAPDAHFQALAADTKAILTDRAAPTNTPVIHIGAVPADIEIAPLVPTELSAHDLAYVMPTSGTSGAPKRVLVQAGNVAHMLASWKQEYDLDDLAPDVLSVSPMSTDLHFSDMLIAFSTGSALTLVPDDAVHDPAALADMAGTSGAGLLITVPALGTALSAELGRRGSESHDLRVLMVGSEGWPARDAVTSAAALPNTRVVNAYGATETTVDSTRFTVDESSAAYASRRFSFTPVGQAMPGTSVRVLDRNLRPVPVGGIGDCYIGGPGIASGYIGQAAVTASRFVPDPYASTPGRRMYRTGDRVVLTADNGLVYIGRDDDQVKFGGVRIDLASVDAALRAQPGVEEAAATVAASGPYEQRVVGYIVSHDEMPDTTAMRSALRAQLPSAAVPATIVVLDELPRTGSGTVKRRALPVPTADASRGDAPPPSTETERRLLTIWAEVMGRPSADLSEGFLLAGGDSLRAIQLVSRIAAEFSTRVSPRTVFEAVTVRDLAAAIDQEVGDGAGGLLKDAAISVANADEATDHPATAAQQRLWYLGLSRPAGTEYHITTAMRLDDSIDLTRLEHAVQLVAERHAALRTTFTDANGVLRQHVAPTAEAEIGVVAECDDADVADVMAKYAAAPFDLTASAWRVGMVITPTSRCLIAVVHHIITDGWSMQILERDVTDAYFGRLSEATPLGYADYADWAEAEDPEVLANGVKHWQDVLAGHQPLELPIAVDTHTRSAAGVIRELSVDESISVNLRHSAQELGVSDFALFAAASSVVLGRYCGTDDVLLGTPVSGRRSAELEQTVGLFVNTVPLRIHVDETAPLTSLVEHVQQQVLDGLEHGQVPFEQIVKATVEGRNAGRNALVEVMVNYERIAPVTVREESNHCVPLEVVSNDLTHDLSINVVDDGTRMRMFLATSTHAFPDEFASDFGERLLELLRDFSRTNLRGSAVRELGISEATETPRRVREEPTLLHRFSAAASSAPDESCIVTPDAQMSFAEAARASRRMAEFLHSRGIVQGDLVAVSARRTSLPLLTLLGAWRLGVGVILLPPDAPEARINEIIRQATPKIVLDDNVSLPTSEFVGTGPALDDVAYVLFTSGSTGVPKGVVVTHRQLAHFAVGLSTDVYPSTQERLPVVSTAPLTFDAAFSAITAAFLGTAELHIVDETTRQDPTEIVRYLRDQQVAMLETTPTYMNSLLDAGVENVRSLRRVVLGGETIDTHLWDRLAALPCVVFNAYGPTECTVDATSAIVAEGVDPHIGRPLRDVQLCVLDQWLREVPVDGVGELYVRGPQVAQGYLARPDLTADRFVADIHGCGERMYRTGDIVRRDRTGNLRFLRRGDDQIKLRGQRIELGEVEAALHAVLGVRQAAAVVTGAAGHDRLIGFVVPEPGTNLAEEDLMDSLRRSLPAYLVPSELCQLEAIPLTTSGKTDRQALSAWTLPERQGRGHTPETDQERAIAAVWTQLLGTTDPRGSDNFFELGGDSIRSMQLCHQLHQVGWQVHVRDVQEAPTLSALARRLKATTPSDTSGPAGDEHALSPMQQDFLDSQADPSHFRQSVDLRLAENVDADHLALALREVITLHPALRTAYVHRPSGWEATVTESERDVLLVEDLSHLETAEAQKLVQEGASGLDASCRLEEAELVHAKLWRMPDGTRTLHLTIHHLGVDAVSWGIILSDLESAYENLTGKAEGSILSATAAPGAYQHTLRETARHGDFDADGVYWHREIHPPIPRVTTRMKDLESVEAHVDGHVYERLARLLPQSRRLTLRDAVLTATARALCTVFEVNDIAVDVEAHGREQIGDGVNLARSVGWFTTVAPVFLSAPDAGGVEAVRRVRRELRKMPRNGLTYGVLRQERSTEAGIRTDPSPIMFNFHSAATAMDLTASHLFAELLPTIGEPEGTELSTEHPLELVALDDGNSLTLSWSYAPSQVAKDLVVQIIESIQAFLEELDEEVRNDDIN</sequence>
<dbReference type="NCBIfam" id="TIGR01733">
    <property type="entry name" value="AA-adenyl-dom"/>
    <property type="match status" value="1"/>
</dbReference>
<evidence type="ECO:0000313" key="7">
    <source>
        <dbReference type="Proteomes" id="UP001558481"/>
    </source>
</evidence>
<dbReference type="Pfam" id="PF13193">
    <property type="entry name" value="AMP-binding_C"/>
    <property type="match status" value="3"/>
</dbReference>
<evidence type="ECO:0000256" key="3">
    <source>
        <dbReference type="ARBA" id="ARBA00022553"/>
    </source>
</evidence>
<dbReference type="InterPro" id="IPR023213">
    <property type="entry name" value="CAT-like_dom_sf"/>
</dbReference>
<dbReference type="InterPro" id="IPR036736">
    <property type="entry name" value="ACP-like_sf"/>
</dbReference>
<dbReference type="InterPro" id="IPR009081">
    <property type="entry name" value="PP-bd_ACP"/>
</dbReference>
<proteinExistence type="predicted"/>
<dbReference type="InterPro" id="IPR020845">
    <property type="entry name" value="AMP-binding_CS"/>
</dbReference>
<dbReference type="InterPro" id="IPR042099">
    <property type="entry name" value="ANL_N_sf"/>
</dbReference>
<evidence type="ECO:0000256" key="4">
    <source>
        <dbReference type="SAM" id="MobiDB-lite"/>
    </source>
</evidence>
<feature type="domain" description="Carrier" evidence="5">
    <location>
        <begin position="977"/>
        <end position="1051"/>
    </location>
</feature>
<evidence type="ECO:0000313" key="6">
    <source>
        <dbReference type="EMBL" id="MEX3596002.1"/>
    </source>
</evidence>
<feature type="region of interest" description="Disordered" evidence="4">
    <location>
        <begin position="2447"/>
        <end position="2473"/>
    </location>
</feature>
<dbReference type="Pfam" id="PF00668">
    <property type="entry name" value="Condensation"/>
    <property type="match status" value="5"/>
</dbReference>
<dbReference type="PANTHER" id="PTHR45527:SF1">
    <property type="entry name" value="FATTY ACID SYNTHASE"/>
    <property type="match status" value="1"/>
</dbReference>
<dbReference type="Gene3D" id="3.40.50.12780">
    <property type="entry name" value="N-terminal domain of ligase-like"/>
    <property type="match status" value="3"/>
</dbReference>
<dbReference type="PROSITE" id="PS00455">
    <property type="entry name" value="AMP_BINDING"/>
    <property type="match status" value="3"/>
</dbReference>
<feature type="region of interest" description="Disordered" evidence="4">
    <location>
        <begin position="953"/>
        <end position="972"/>
    </location>
</feature>
<dbReference type="EMBL" id="JAYWLU010000021">
    <property type="protein sequence ID" value="MEX3596002.1"/>
    <property type="molecule type" value="Genomic_DNA"/>
</dbReference>
<dbReference type="InterPro" id="IPR000873">
    <property type="entry name" value="AMP-dep_synth/lig_dom"/>
</dbReference>
<dbReference type="SUPFAM" id="SSF52777">
    <property type="entry name" value="CoA-dependent acyltransferases"/>
    <property type="match status" value="10"/>
</dbReference>
<dbReference type="Gene3D" id="1.10.1200.10">
    <property type="entry name" value="ACP-like"/>
    <property type="match status" value="3"/>
</dbReference>
<name>A0ABV3V5F3_9MICC</name>
<dbReference type="Proteomes" id="UP001558481">
    <property type="component" value="Unassembled WGS sequence"/>
</dbReference>
<dbReference type="Gene3D" id="3.30.300.30">
    <property type="match status" value="3"/>
</dbReference>
<dbReference type="PROSITE" id="PS50075">
    <property type="entry name" value="CARRIER"/>
    <property type="match status" value="3"/>
</dbReference>
<organism evidence="6 7">
    <name type="scientific">Kocuria carniphila</name>
    <dbReference type="NCBI Taxonomy" id="262208"/>
    <lineage>
        <taxon>Bacteria</taxon>
        <taxon>Bacillati</taxon>
        <taxon>Actinomycetota</taxon>
        <taxon>Actinomycetes</taxon>
        <taxon>Micrococcales</taxon>
        <taxon>Micrococcaceae</taxon>
        <taxon>Kocuria</taxon>
    </lineage>
</organism>
<dbReference type="SMART" id="SM00823">
    <property type="entry name" value="PKS_PP"/>
    <property type="match status" value="3"/>
</dbReference>
<dbReference type="InterPro" id="IPR006162">
    <property type="entry name" value="Ppantetheine_attach_site"/>
</dbReference>
<dbReference type="SUPFAM" id="SSF47336">
    <property type="entry name" value="ACP-like"/>
    <property type="match status" value="3"/>
</dbReference>
<evidence type="ECO:0000256" key="1">
    <source>
        <dbReference type="ARBA" id="ARBA00001957"/>
    </source>
</evidence>
<dbReference type="CDD" id="cd05930">
    <property type="entry name" value="A_NRPS"/>
    <property type="match status" value="2"/>
</dbReference>
<comment type="caution">
    <text evidence="6">The sequence shown here is derived from an EMBL/GenBank/DDBJ whole genome shotgun (WGS) entry which is preliminary data.</text>
</comment>
<dbReference type="InterPro" id="IPR001242">
    <property type="entry name" value="Condensation_dom"/>
</dbReference>
<keyword evidence="7" id="KW-1185">Reference proteome</keyword>
<dbReference type="Pfam" id="PF00550">
    <property type="entry name" value="PP-binding"/>
    <property type="match status" value="3"/>
</dbReference>
<dbReference type="InterPro" id="IPR020806">
    <property type="entry name" value="PKS_PP-bd"/>
</dbReference>
<keyword evidence="2" id="KW-0596">Phosphopantetheine</keyword>
<accession>A0ABV3V5F3</accession>
<dbReference type="Gene3D" id="3.30.559.10">
    <property type="entry name" value="Chloramphenicol acetyltransferase-like domain"/>
    <property type="match status" value="5"/>
</dbReference>
<evidence type="ECO:0000259" key="5">
    <source>
        <dbReference type="PROSITE" id="PS50075"/>
    </source>
</evidence>